<name>A0A7W8V9K5_PARAM</name>
<keyword evidence="2" id="KW-1185">Reference proteome</keyword>
<proteinExistence type="predicted"/>
<comment type="caution">
    <text evidence="1">The sequence shown here is derived from an EMBL/GenBank/DDBJ whole genome shotgun (WGS) entry which is preliminary data.</text>
</comment>
<accession>A0A7W8V9K5</accession>
<dbReference type="AlphaFoldDB" id="A0A7W8V9K5"/>
<reference evidence="1 2" key="1">
    <citation type="submission" date="2020-08" db="EMBL/GenBank/DDBJ databases">
        <title>Genomic Encyclopedia of Type Strains, Phase IV (KMG-V): Genome sequencing to study the core and pangenomes of soil and plant-associated prokaryotes.</title>
        <authorList>
            <person name="Whitman W."/>
        </authorList>
    </citation>
    <scope>NUCLEOTIDE SEQUENCE [LARGE SCALE GENOMIC DNA]</scope>
    <source>
        <strain evidence="1 2">JPY158</strain>
    </source>
</reference>
<protein>
    <submittedName>
        <fullName evidence="1">Uncharacterized protein</fullName>
    </submittedName>
</protein>
<evidence type="ECO:0000313" key="1">
    <source>
        <dbReference type="EMBL" id="MBB5428291.1"/>
    </source>
</evidence>
<organism evidence="1 2">
    <name type="scientific">Paraburkholderia atlantica</name>
    <dbReference type="NCBI Taxonomy" id="2654982"/>
    <lineage>
        <taxon>Bacteria</taxon>
        <taxon>Pseudomonadati</taxon>
        <taxon>Pseudomonadota</taxon>
        <taxon>Betaproteobacteria</taxon>
        <taxon>Burkholderiales</taxon>
        <taxon>Burkholderiaceae</taxon>
        <taxon>Paraburkholderia</taxon>
    </lineage>
</organism>
<gene>
    <name evidence="1" type="ORF">HDG40_006478</name>
</gene>
<evidence type="ECO:0000313" key="2">
    <source>
        <dbReference type="Proteomes" id="UP000592780"/>
    </source>
</evidence>
<sequence>MVRPLAASQDASPALLRLALKPSADGLTVDIVKRRGPSCAEPLAIALQPTPVLLSRHVRLSRQSTVQVAIERRQNEAGRELTTVVPNLNIVL</sequence>
<dbReference type="Proteomes" id="UP000592780">
    <property type="component" value="Unassembled WGS sequence"/>
</dbReference>
<dbReference type="EMBL" id="JACHDD010000012">
    <property type="protein sequence ID" value="MBB5428291.1"/>
    <property type="molecule type" value="Genomic_DNA"/>
</dbReference>